<dbReference type="InterPro" id="IPR027417">
    <property type="entry name" value="P-loop_NTPase"/>
</dbReference>
<dbReference type="GO" id="GO:0004519">
    <property type="term" value="F:endonuclease activity"/>
    <property type="evidence" value="ECO:0007669"/>
    <property type="project" value="UniProtKB-KW"/>
</dbReference>
<keyword evidence="4" id="KW-0378">Hydrolase</keyword>
<name>A0A542XEL1_9MICO</name>
<dbReference type="PANTHER" id="PTHR43581:SF4">
    <property type="entry name" value="ATP_GTP PHOSPHATASE"/>
    <property type="match status" value="1"/>
</dbReference>
<evidence type="ECO:0000256" key="1">
    <source>
        <dbReference type="SAM" id="MobiDB-lite"/>
    </source>
</evidence>
<reference evidence="4 5" key="1">
    <citation type="submission" date="2019-06" db="EMBL/GenBank/DDBJ databases">
        <title>Sequencing the genomes of 1000 actinobacteria strains.</title>
        <authorList>
            <person name="Klenk H.-P."/>
        </authorList>
    </citation>
    <scope>NUCLEOTIDE SEQUENCE [LARGE SCALE GENOMIC DNA]</scope>
    <source>
        <strain evidence="4 5">DSM 24617</strain>
    </source>
</reference>
<dbReference type="RefSeq" id="WP_142006339.1">
    <property type="nucleotide sequence ID" value="NZ_CAJTBP010000001.1"/>
</dbReference>
<gene>
    <name evidence="4" type="ORF">FB554_2389</name>
</gene>
<dbReference type="AlphaFoldDB" id="A0A542XEL1"/>
<evidence type="ECO:0000259" key="2">
    <source>
        <dbReference type="Pfam" id="PF13175"/>
    </source>
</evidence>
<dbReference type="SUPFAM" id="SSF52540">
    <property type="entry name" value="P-loop containing nucleoside triphosphate hydrolases"/>
    <property type="match status" value="1"/>
</dbReference>
<protein>
    <submittedName>
        <fullName evidence="4">Putative ATP-dependent endonuclease of OLD family</fullName>
    </submittedName>
</protein>
<dbReference type="InterPro" id="IPR034139">
    <property type="entry name" value="TOPRIM_OLD"/>
</dbReference>
<dbReference type="InterPro" id="IPR041685">
    <property type="entry name" value="AAA_GajA/Old/RecF-like"/>
</dbReference>
<feature type="domain" description="Endonuclease GajA/Old nuclease/RecF-like AAA" evidence="2">
    <location>
        <begin position="275"/>
        <end position="362"/>
    </location>
</feature>
<evidence type="ECO:0000313" key="5">
    <source>
        <dbReference type="Proteomes" id="UP000318336"/>
    </source>
</evidence>
<feature type="compositionally biased region" description="Acidic residues" evidence="1">
    <location>
        <begin position="618"/>
        <end position="630"/>
    </location>
</feature>
<dbReference type="Gene3D" id="3.40.50.300">
    <property type="entry name" value="P-loop containing nucleotide triphosphate hydrolases"/>
    <property type="match status" value="2"/>
</dbReference>
<keyword evidence="5" id="KW-1185">Reference proteome</keyword>
<dbReference type="PANTHER" id="PTHR43581">
    <property type="entry name" value="ATP/GTP PHOSPHATASE"/>
    <property type="match status" value="1"/>
</dbReference>
<sequence length="630" mass="70194">MRVRQLEIENFRGVEAGCVCFRRNTLLVGGNNVGKSTICEALDLALGPERLSRRPAIDEHDFHDSRYVKDGQPLPITIRVVLTELSDEALRRFGGHLRRWNEDTCEFIDEAEGAADQADDDGTTWALPILFRGRYDPEEDDFEADTFFDHPVEDPADLEDEVAASLGGGRDRFTRVHKRLCGFVFLRALRTGSRALGLQRGSLLDTVLRLSGDGSAEMWMDTLRQMRDLDPAVGDVPDLADMRTQIRDRLGTFVNLAPGEESTAFFASDLTREHLREVVRLFVATGPSDHPVPFSRQGTGSINLLVFALLTMIAQLKGNKSVVFAMEEPEIALPPHTQRRVTRFVRREMGQTIVTSHSPYVIEQFDPEDIVMLDRDPAGHLLGTPIDPAGVKLKNYRAQRRQFSEAILSRAVLVVEGETEASVLPVASSILEETESDYTHLDLAGVSIFTASGDKDIPRWGPPFRALGKTPFCMYDKQTTPFTGDDLTSLAAFEETWESAEEGIENILVSQVPVEVLRRFLDEVVTRDDYPVHAAGYDATEGDEKLPDIARKVLKARKGDAWGYAATLIEQCQDRSELPAFVVDVLDRINQLIRVTPVIDNDDATDEEPNREQGEVELGTEVEADSVEGP</sequence>
<dbReference type="Proteomes" id="UP000318336">
    <property type="component" value="Unassembled WGS sequence"/>
</dbReference>
<organism evidence="4 5">
    <name type="scientific">Barrientosiimonas humi</name>
    <dbReference type="NCBI Taxonomy" id="999931"/>
    <lineage>
        <taxon>Bacteria</taxon>
        <taxon>Bacillati</taxon>
        <taxon>Actinomycetota</taxon>
        <taxon>Actinomycetes</taxon>
        <taxon>Micrococcales</taxon>
        <taxon>Dermacoccaceae</taxon>
        <taxon>Barrientosiimonas</taxon>
    </lineage>
</organism>
<dbReference type="InterPro" id="IPR051396">
    <property type="entry name" value="Bact_Antivir_Def_Nuclease"/>
</dbReference>
<feature type="region of interest" description="Disordered" evidence="1">
    <location>
        <begin position="600"/>
        <end position="630"/>
    </location>
</feature>
<feature type="domain" description="Endonuclease GajA/Old nuclease/RecF-like AAA" evidence="2">
    <location>
        <begin position="1"/>
        <end position="79"/>
    </location>
</feature>
<keyword evidence="4" id="KW-0540">Nuclease</keyword>
<evidence type="ECO:0000259" key="3">
    <source>
        <dbReference type="Pfam" id="PF20469"/>
    </source>
</evidence>
<comment type="caution">
    <text evidence="4">The sequence shown here is derived from an EMBL/GenBank/DDBJ whole genome shotgun (WGS) entry which is preliminary data.</text>
</comment>
<feature type="domain" description="OLD protein-like TOPRIM" evidence="3">
    <location>
        <begin position="408"/>
        <end position="476"/>
    </location>
</feature>
<dbReference type="OrthoDB" id="3237462at2"/>
<accession>A0A542XEL1</accession>
<dbReference type="EMBL" id="VFOK01000001">
    <property type="protein sequence ID" value="TQL34226.1"/>
    <property type="molecule type" value="Genomic_DNA"/>
</dbReference>
<keyword evidence="4" id="KW-0255">Endonuclease</keyword>
<dbReference type="Pfam" id="PF13175">
    <property type="entry name" value="AAA_15"/>
    <property type="match status" value="2"/>
</dbReference>
<dbReference type="Pfam" id="PF20469">
    <property type="entry name" value="OLD-like_TOPRIM"/>
    <property type="match status" value="1"/>
</dbReference>
<evidence type="ECO:0000313" key="4">
    <source>
        <dbReference type="EMBL" id="TQL34226.1"/>
    </source>
</evidence>
<proteinExistence type="predicted"/>